<dbReference type="Gene3D" id="1.20.1510.10">
    <property type="entry name" value="Cation efflux protein transmembrane domain"/>
    <property type="match status" value="1"/>
</dbReference>
<comment type="similarity">
    <text evidence="2">Belongs to the cation diffusion facilitator (CDF) transporter (TC 2.A.4) family.</text>
</comment>
<keyword evidence="6 7" id="KW-0472">Membrane</keyword>
<keyword evidence="11" id="KW-1185">Reference proteome</keyword>
<dbReference type="SUPFAM" id="SSF160240">
    <property type="entry name" value="Cation efflux protein cytoplasmic domain-like"/>
    <property type="match status" value="2"/>
</dbReference>
<dbReference type="SUPFAM" id="SSF161111">
    <property type="entry name" value="Cation efflux protein transmembrane domain-like"/>
    <property type="match status" value="1"/>
</dbReference>
<keyword evidence="5 7" id="KW-1133">Transmembrane helix</keyword>
<comment type="subcellular location">
    <subcellularLocation>
        <location evidence="1">Membrane</location>
        <topology evidence="1">Multi-pass membrane protein</topology>
    </subcellularLocation>
</comment>
<feature type="transmembrane region" description="Helical" evidence="7">
    <location>
        <begin position="25"/>
        <end position="47"/>
    </location>
</feature>
<dbReference type="FunFam" id="1.20.1510.10:FF:000006">
    <property type="entry name" value="Divalent cation efflux transporter"/>
    <property type="match status" value="1"/>
</dbReference>
<keyword evidence="3" id="KW-0813">Transport</keyword>
<dbReference type="PANTHER" id="PTHR43840:SF50">
    <property type="entry name" value="MANGANESE EFFLUX SYSTEM PROTEIN MNES"/>
    <property type="match status" value="1"/>
</dbReference>
<evidence type="ECO:0000313" key="11">
    <source>
        <dbReference type="Proteomes" id="UP000005384"/>
    </source>
</evidence>
<evidence type="ECO:0000256" key="4">
    <source>
        <dbReference type="ARBA" id="ARBA00022692"/>
    </source>
</evidence>
<dbReference type="EMBL" id="ADLN01000117">
    <property type="protein sequence ID" value="EHI57840.1"/>
    <property type="molecule type" value="Genomic_DNA"/>
</dbReference>
<dbReference type="OrthoDB" id="9806522at2"/>
<name>G5IL01_9FIRM</name>
<reference evidence="10 11" key="1">
    <citation type="submission" date="2011-08" db="EMBL/GenBank/DDBJ databases">
        <title>The Genome Sequence of Clostridium hathewayi WAL-18680.</title>
        <authorList>
            <consortium name="The Broad Institute Genome Sequencing Platform"/>
            <person name="Earl A."/>
            <person name="Ward D."/>
            <person name="Feldgarden M."/>
            <person name="Gevers D."/>
            <person name="Finegold S.M."/>
            <person name="Summanen P.H."/>
            <person name="Molitoris D.R."/>
            <person name="Song M."/>
            <person name="Daigneault M."/>
            <person name="Allen-Vercoe E."/>
            <person name="Young S.K."/>
            <person name="Zeng Q."/>
            <person name="Gargeya S."/>
            <person name="Fitzgerald M."/>
            <person name="Haas B."/>
            <person name="Abouelleil A."/>
            <person name="Alvarado L."/>
            <person name="Arachchi H.M."/>
            <person name="Berlin A."/>
            <person name="Brown A."/>
            <person name="Chapman S.B."/>
            <person name="Chen Z."/>
            <person name="Dunbar C."/>
            <person name="Freedman E."/>
            <person name="Gearin G."/>
            <person name="Gellesch M."/>
            <person name="Goldberg J."/>
            <person name="Griggs A."/>
            <person name="Gujja S."/>
            <person name="Heiman D."/>
            <person name="Howarth C."/>
            <person name="Larson L."/>
            <person name="Lui A."/>
            <person name="MacDonald P.J.P."/>
            <person name="Montmayeur A."/>
            <person name="Murphy C."/>
            <person name="Neiman D."/>
            <person name="Pearson M."/>
            <person name="Priest M."/>
            <person name="Roberts A."/>
            <person name="Saif S."/>
            <person name="Shea T."/>
            <person name="Shenoy N."/>
            <person name="Sisk P."/>
            <person name="Stolte C."/>
            <person name="Sykes S."/>
            <person name="Wortman J."/>
            <person name="Nusbaum C."/>
            <person name="Birren B."/>
        </authorList>
    </citation>
    <scope>NUCLEOTIDE SEQUENCE [LARGE SCALE GENOMIC DNA]</scope>
    <source>
        <strain evidence="10 11">WAL-18680</strain>
    </source>
</reference>
<dbReference type="GO" id="GO:0016020">
    <property type="term" value="C:membrane"/>
    <property type="evidence" value="ECO:0007669"/>
    <property type="project" value="UniProtKB-SubCell"/>
</dbReference>
<feature type="transmembrane region" description="Helical" evidence="7">
    <location>
        <begin position="197"/>
        <end position="215"/>
    </location>
</feature>
<dbReference type="Pfam" id="PF01545">
    <property type="entry name" value="Cation_efflux"/>
    <property type="match status" value="1"/>
</dbReference>
<evidence type="ECO:0000256" key="6">
    <source>
        <dbReference type="ARBA" id="ARBA00023136"/>
    </source>
</evidence>
<comment type="caution">
    <text evidence="10">The sequence shown here is derived from an EMBL/GenBank/DDBJ whole genome shotgun (WGS) entry which is preliminary data.</text>
</comment>
<dbReference type="InterPro" id="IPR050291">
    <property type="entry name" value="CDF_Transporter"/>
</dbReference>
<dbReference type="AlphaFoldDB" id="G5IL01"/>
<evidence type="ECO:0000256" key="1">
    <source>
        <dbReference type="ARBA" id="ARBA00004141"/>
    </source>
</evidence>
<dbReference type="Gene3D" id="3.30.70.1350">
    <property type="entry name" value="Cation efflux protein, cytoplasmic domain"/>
    <property type="match status" value="1"/>
</dbReference>
<evidence type="ECO:0000256" key="3">
    <source>
        <dbReference type="ARBA" id="ARBA00022448"/>
    </source>
</evidence>
<organism evidence="10 11">
    <name type="scientific">Hungatella hathewayi WAL-18680</name>
    <dbReference type="NCBI Taxonomy" id="742737"/>
    <lineage>
        <taxon>Bacteria</taxon>
        <taxon>Bacillati</taxon>
        <taxon>Bacillota</taxon>
        <taxon>Clostridia</taxon>
        <taxon>Lachnospirales</taxon>
        <taxon>Lachnospiraceae</taxon>
        <taxon>Hungatella</taxon>
    </lineage>
</organism>
<feature type="transmembrane region" description="Helical" evidence="7">
    <location>
        <begin position="127"/>
        <end position="151"/>
    </location>
</feature>
<dbReference type="InterPro" id="IPR036837">
    <property type="entry name" value="Cation_efflux_CTD_sf"/>
</dbReference>
<evidence type="ECO:0000256" key="5">
    <source>
        <dbReference type="ARBA" id="ARBA00022989"/>
    </source>
</evidence>
<proteinExistence type="inferred from homology"/>
<dbReference type="InterPro" id="IPR027469">
    <property type="entry name" value="Cation_efflux_TMD_sf"/>
</dbReference>
<feature type="transmembrane region" description="Helical" evidence="7">
    <location>
        <begin position="97"/>
        <end position="115"/>
    </location>
</feature>
<dbReference type="InterPro" id="IPR002524">
    <property type="entry name" value="Cation_efflux"/>
</dbReference>
<dbReference type="HOGENOM" id="CLU_013430_3_4_9"/>
<dbReference type="Proteomes" id="UP000005384">
    <property type="component" value="Unassembled WGS sequence"/>
</dbReference>
<dbReference type="GO" id="GO:0008324">
    <property type="term" value="F:monoatomic cation transmembrane transporter activity"/>
    <property type="evidence" value="ECO:0007669"/>
    <property type="project" value="InterPro"/>
</dbReference>
<dbReference type="PATRIC" id="fig|742737.3.peg.4165"/>
<evidence type="ECO:0000256" key="7">
    <source>
        <dbReference type="SAM" id="Phobius"/>
    </source>
</evidence>
<gene>
    <name evidence="10" type="ORF">HMPREF9473_04179</name>
</gene>
<accession>G5IL01</accession>
<evidence type="ECO:0000259" key="9">
    <source>
        <dbReference type="Pfam" id="PF16916"/>
    </source>
</evidence>
<dbReference type="InterPro" id="IPR058533">
    <property type="entry name" value="Cation_efflux_TM"/>
</dbReference>
<evidence type="ECO:0000313" key="10">
    <source>
        <dbReference type="EMBL" id="EHI57840.1"/>
    </source>
</evidence>
<protein>
    <submittedName>
        <fullName evidence="10">Uncharacterized protein</fullName>
    </submittedName>
</protein>
<feature type="domain" description="Cation efflux protein transmembrane" evidence="8">
    <location>
        <begin position="31"/>
        <end position="222"/>
    </location>
</feature>
<dbReference type="PANTHER" id="PTHR43840">
    <property type="entry name" value="MITOCHONDRIAL METAL TRANSPORTER 1-RELATED"/>
    <property type="match status" value="1"/>
</dbReference>
<evidence type="ECO:0000259" key="8">
    <source>
        <dbReference type="Pfam" id="PF01545"/>
    </source>
</evidence>
<dbReference type="InterPro" id="IPR027470">
    <property type="entry name" value="Cation_efflux_CTD"/>
</dbReference>
<dbReference type="RefSeq" id="WP_006782170.1">
    <property type="nucleotide sequence ID" value="NZ_CP040506.1"/>
</dbReference>
<evidence type="ECO:0000256" key="2">
    <source>
        <dbReference type="ARBA" id="ARBA00008114"/>
    </source>
</evidence>
<keyword evidence="4 7" id="KW-0812">Transmembrane</keyword>
<dbReference type="Pfam" id="PF16916">
    <property type="entry name" value="ZT_dimer"/>
    <property type="match status" value="1"/>
</dbReference>
<sequence>MIDWMARKFVKDYQNTEDVKVRTSYGLFSSIVGICCNVLLFTVKLLTGLLINSISVMADAFNNLSDAASSIIGFVGVKMAGKPADEDHPFGHGRIEYIAAFIVAFIVIQVGFSLFKTSFGKIRNPEVMTFNMVSVVILLLSIGVKLWMSVFNRTLGKRIQSKVMLATAADSMGDVVTTSATILSIVIFGIWGVNIDGFIGLVVSVVVMIAGVNIAKDTLAPLIGEAIDPKIYKEITDFVEQYDGIVGSHDLIVHNYGPSRSMASIHAEVPSEVDVEVSHEIIDTIERECARKLGIFLVIHMDPVEVTNTRVSGFRDMVADVLATLDSRLQFHDFRIVDGTERVNLIFDLVVPRDYNSQLRDTIKLKVSECVHERDSRCYCVITVENSFCAEIPEDV</sequence>
<dbReference type="NCBIfam" id="TIGR01297">
    <property type="entry name" value="CDF"/>
    <property type="match status" value="1"/>
</dbReference>
<feature type="transmembrane region" description="Helical" evidence="7">
    <location>
        <begin position="172"/>
        <end position="191"/>
    </location>
</feature>
<feature type="domain" description="Cation efflux protein cytoplasmic" evidence="9">
    <location>
        <begin position="228"/>
        <end position="303"/>
    </location>
</feature>